<feature type="coiled-coil region" evidence="2">
    <location>
        <begin position="468"/>
        <end position="502"/>
    </location>
</feature>
<evidence type="ECO:0000313" key="4">
    <source>
        <dbReference type="Proteomes" id="UP000230066"/>
    </source>
</evidence>
<name>A0A4E0R6S6_FASHE</name>
<comment type="similarity">
    <text evidence="1">Belongs to the CDK5RAP3 family.</text>
</comment>
<proteinExistence type="inferred from homology"/>
<keyword evidence="2" id="KW-0175">Coiled coil</keyword>
<dbReference type="EMBL" id="JXXN02003676">
    <property type="protein sequence ID" value="THD21291.1"/>
    <property type="molecule type" value="Genomic_DNA"/>
</dbReference>
<dbReference type="PANTHER" id="PTHR14894">
    <property type="entry name" value="CDK5 REGULATORY SUBUNIT-ASSOCIATED PROTEIN 3"/>
    <property type="match status" value="1"/>
</dbReference>
<dbReference type="GO" id="GO:0012505">
    <property type="term" value="C:endomembrane system"/>
    <property type="evidence" value="ECO:0007669"/>
    <property type="project" value="TreeGrafter"/>
</dbReference>
<dbReference type="InterPro" id="IPR008491">
    <property type="entry name" value="CDK5RAP3"/>
</dbReference>
<keyword evidence="4" id="KW-1185">Reference proteome</keyword>
<evidence type="ECO:0000313" key="3">
    <source>
        <dbReference type="EMBL" id="THD21291.1"/>
    </source>
</evidence>
<comment type="caution">
    <text evidence="3">The sequence shown here is derived from an EMBL/GenBank/DDBJ whole genome shotgun (WGS) entry which is preliminary data.</text>
</comment>
<dbReference type="Proteomes" id="UP000230066">
    <property type="component" value="Unassembled WGS sequence"/>
</dbReference>
<evidence type="ECO:0000256" key="1">
    <source>
        <dbReference type="ARBA" id="ARBA00007478"/>
    </source>
</evidence>
<dbReference type="Pfam" id="PF05600">
    <property type="entry name" value="CDK5RAP3"/>
    <property type="match status" value="1"/>
</dbReference>
<dbReference type="PANTHER" id="PTHR14894:SF0">
    <property type="entry name" value="CDK5 REGULATORY SUBUNIT-ASSOCIATED PROTEIN 3"/>
    <property type="match status" value="1"/>
</dbReference>
<dbReference type="GO" id="GO:0007346">
    <property type="term" value="P:regulation of mitotic cell cycle"/>
    <property type="evidence" value="ECO:0007669"/>
    <property type="project" value="TreeGrafter"/>
</dbReference>
<feature type="coiled-coil region" evidence="2">
    <location>
        <begin position="130"/>
        <end position="164"/>
    </location>
</feature>
<reference evidence="3" key="1">
    <citation type="submission" date="2019-03" db="EMBL/GenBank/DDBJ databases">
        <title>Improved annotation for the trematode Fasciola hepatica.</title>
        <authorList>
            <person name="Choi Y.-J."/>
            <person name="Martin J."/>
            <person name="Mitreva M."/>
        </authorList>
    </citation>
    <scope>NUCLEOTIDE SEQUENCE [LARGE SCALE GENOMIC DNA]</scope>
</reference>
<protein>
    <submittedName>
        <fullName evidence="3">CDK5 regulatory subunit-associated protein 3 (CDK5 activator-binding protein C53)</fullName>
    </submittedName>
</protein>
<gene>
    <name evidence="3" type="ORF">D915_008068</name>
</gene>
<organism evidence="3 4">
    <name type="scientific">Fasciola hepatica</name>
    <name type="common">Liver fluke</name>
    <dbReference type="NCBI Taxonomy" id="6192"/>
    <lineage>
        <taxon>Eukaryota</taxon>
        <taxon>Metazoa</taxon>
        <taxon>Spiralia</taxon>
        <taxon>Lophotrochozoa</taxon>
        <taxon>Platyhelminthes</taxon>
        <taxon>Trematoda</taxon>
        <taxon>Digenea</taxon>
        <taxon>Plagiorchiida</taxon>
        <taxon>Echinostomata</taxon>
        <taxon>Echinostomatoidea</taxon>
        <taxon>Fasciolidae</taxon>
        <taxon>Fasciola</taxon>
    </lineage>
</organism>
<dbReference type="AlphaFoldDB" id="A0A4E0R6S6"/>
<accession>A0A4E0R6S6</accession>
<sequence length="545" mass="61319">MTVSSPVSSPLLIQSSKLIEWLLNRKLLQKNYPKCLAMLEDQVNTQIELLPDNVVYPLESPSTFLASVQTYEAIQKVDTQTDFFGRASHSVRSWRDIVDGFKKQNIHIAELSESLQELAAVGVPKCKSIITDEQKHITDLRQKIKEYSLNASKLDDAMEKAFREFSLEINEPQIRLRLLEQAAEVFPRLDEIVSSLNDLRPALELYETMTNYVRHVSRSSSKERNSDPVKCCPTLKLLIESGHVRLYTWQTGRSTEHWGPDDDWIPGLLEQERELQKKLNPEALLADAAQSVDTETNEITWDEGDIDFGPIEIETDDGAPVEIDFDVEVVNENGDKPDDPQTDVQLTETHSASANIPSGKNARLLLDTVQGRNALVNDLVELGAFLGRFCEDLSESQDAAENDIRTASAQGGSIALQQMILQNAPACLQSVSSKDVTALLNRLESIRDGLTNSVLSQLLMIRSKPGFLDRLVTRLQDMRNQEERSKRRVAEAQLQINEAMAEQERQAAILLKHRADCKRLVTLIEEEISKLCNRPVQVIGQVLNL</sequence>
<evidence type="ECO:0000256" key="2">
    <source>
        <dbReference type="SAM" id="Coils"/>
    </source>
</evidence>